<dbReference type="EMBL" id="UYRR01003286">
    <property type="protein sequence ID" value="VDK19980.1"/>
    <property type="molecule type" value="Genomic_DNA"/>
</dbReference>
<sequence length="322" mass="36043">MSLDGALEAGSELMRSVEEDEKMPDNEKGHHHNLTTTHKPRTTPSSNSHKNRPHHHDERVKSQSAESAPESEPESEPTTKFVDQIQSSLKSLQSPSRKVAVIDDHASAERKPKRVEPSLSKLTNERRIAVDQQISTESDLDENSEATGDRHETTHGKTESASKTWPNSAIDYSDEDQLIEKLLQEEDTEKALAMLLDRMTAEAADKLHSDNNDKQEQQNSQKKPHSGELFHIRVKNRHSATSAEDEKYRKMTSENDHHAFSNKLSIQPSISFGSLAELDDGAATNEHQRGTSSNSGDQSPLNEIESLRATVKKMQVSFLELE</sequence>
<evidence type="ECO:0000313" key="4">
    <source>
        <dbReference type="WBParaSite" id="ASIM_0000259301-mRNA-1"/>
    </source>
</evidence>
<feature type="compositionally biased region" description="Basic residues" evidence="1">
    <location>
        <begin position="29"/>
        <end position="41"/>
    </location>
</feature>
<accession>A0A0M3J4W8</accession>
<evidence type="ECO:0000313" key="3">
    <source>
        <dbReference type="Proteomes" id="UP000267096"/>
    </source>
</evidence>
<feature type="compositionally biased region" description="Polar residues" evidence="1">
    <location>
        <begin position="84"/>
        <end position="96"/>
    </location>
</feature>
<organism evidence="4">
    <name type="scientific">Anisakis simplex</name>
    <name type="common">Herring worm</name>
    <dbReference type="NCBI Taxonomy" id="6269"/>
    <lineage>
        <taxon>Eukaryota</taxon>
        <taxon>Metazoa</taxon>
        <taxon>Ecdysozoa</taxon>
        <taxon>Nematoda</taxon>
        <taxon>Chromadorea</taxon>
        <taxon>Rhabditida</taxon>
        <taxon>Spirurina</taxon>
        <taxon>Ascaridomorpha</taxon>
        <taxon>Ascaridoidea</taxon>
        <taxon>Anisakidae</taxon>
        <taxon>Anisakis</taxon>
        <taxon>Anisakis simplex complex</taxon>
    </lineage>
</organism>
<keyword evidence="3" id="KW-1185">Reference proteome</keyword>
<evidence type="ECO:0000256" key="1">
    <source>
        <dbReference type="SAM" id="MobiDB-lite"/>
    </source>
</evidence>
<feature type="compositionally biased region" description="Basic and acidic residues" evidence="1">
    <location>
        <begin position="203"/>
        <end position="216"/>
    </location>
</feature>
<name>A0A0M3J4W8_ANISI</name>
<dbReference type="Proteomes" id="UP000267096">
    <property type="component" value="Unassembled WGS sequence"/>
</dbReference>
<proteinExistence type="predicted"/>
<evidence type="ECO:0000313" key="2">
    <source>
        <dbReference type="EMBL" id="VDK19980.1"/>
    </source>
</evidence>
<protein>
    <submittedName>
        <fullName evidence="4">RPAP1_N domain-containing protein</fullName>
    </submittedName>
</protein>
<feature type="region of interest" description="Disordered" evidence="1">
    <location>
        <begin position="1"/>
        <end position="171"/>
    </location>
</feature>
<feature type="compositionally biased region" description="Basic and acidic residues" evidence="1">
    <location>
        <begin position="147"/>
        <end position="160"/>
    </location>
</feature>
<feature type="compositionally biased region" description="Basic and acidic residues" evidence="1">
    <location>
        <begin position="244"/>
        <end position="254"/>
    </location>
</feature>
<reference evidence="4" key="1">
    <citation type="submission" date="2017-02" db="UniProtKB">
        <authorList>
            <consortium name="WormBaseParasite"/>
        </authorList>
    </citation>
    <scope>IDENTIFICATION</scope>
</reference>
<feature type="compositionally biased region" description="Polar residues" evidence="1">
    <location>
        <begin position="290"/>
        <end position="301"/>
    </location>
</feature>
<reference evidence="2 3" key="2">
    <citation type="submission" date="2018-11" db="EMBL/GenBank/DDBJ databases">
        <authorList>
            <consortium name="Pathogen Informatics"/>
        </authorList>
    </citation>
    <scope>NUCLEOTIDE SEQUENCE [LARGE SCALE GENOMIC DNA]</scope>
</reference>
<dbReference type="WBParaSite" id="ASIM_0000259301-mRNA-1">
    <property type="protein sequence ID" value="ASIM_0000259301-mRNA-1"/>
    <property type="gene ID" value="ASIM_0000259301"/>
</dbReference>
<feature type="compositionally biased region" description="Basic and acidic residues" evidence="1">
    <location>
        <begin position="100"/>
        <end position="116"/>
    </location>
</feature>
<feature type="region of interest" description="Disordered" evidence="1">
    <location>
        <begin position="277"/>
        <end position="306"/>
    </location>
</feature>
<dbReference type="AlphaFoldDB" id="A0A0M3J4W8"/>
<gene>
    <name evidence="2" type="ORF">ASIM_LOCUS2451</name>
</gene>
<feature type="region of interest" description="Disordered" evidence="1">
    <location>
        <begin position="203"/>
        <end position="254"/>
    </location>
</feature>